<dbReference type="InterPro" id="IPR050266">
    <property type="entry name" value="AB_hydrolase_sf"/>
</dbReference>
<dbReference type="Proteomes" id="UP000000238">
    <property type="component" value="Chromosome"/>
</dbReference>
<dbReference type="ESTHER" id="hahch-q2sfx3">
    <property type="family name" value="Carbon-carbon_bond_hydrolase"/>
</dbReference>
<evidence type="ECO:0000313" key="2">
    <source>
        <dbReference type="EMBL" id="ABC30451.1"/>
    </source>
</evidence>
<dbReference type="RefSeq" id="WP_011397519.1">
    <property type="nucleotide sequence ID" value="NC_007645.1"/>
</dbReference>
<dbReference type="InterPro" id="IPR029058">
    <property type="entry name" value="AB_hydrolase_fold"/>
</dbReference>
<dbReference type="KEGG" id="hch:HCH_03715"/>
<dbReference type="HOGENOM" id="CLU_020336_13_2_6"/>
<organism evidence="2 3">
    <name type="scientific">Hahella chejuensis (strain KCTC 2396)</name>
    <dbReference type="NCBI Taxonomy" id="349521"/>
    <lineage>
        <taxon>Bacteria</taxon>
        <taxon>Pseudomonadati</taxon>
        <taxon>Pseudomonadota</taxon>
        <taxon>Gammaproteobacteria</taxon>
        <taxon>Oceanospirillales</taxon>
        <taxon>Hahellaceae</taxon>
        <taxon>Hahella</taxon>
    </lineage>
</organism>
<dbReference type="InterPro" id="IPR000073">
    <property type="entry name" value="AB_hydrolase_1"/>
</dbReference>
<dbReference type="STRING" id="349521.HCH_03715"/>
<keyword evidence="2" id="KW-0378">Hydrolase</keyword>
<reference evidence="2 3" key="1">
    <citation type="journal article" date="2005" name="Nucleic Acids Res.">
        <title>Genomic blueprint of Hahella chejuensis, a marine microbe producing an algicidal agent.</title>
        <authorList>
            <person name="Jeong H."/>
            <person name="Yim J.H."/>
            <person name="Lee C."/>
            <person name="Choi S.-H."/>
            <person name="Park Y.K."/>
            <person name="Yoon S.H."/>
            <person name="Hur C.-G."/>
            <person name="Kang H.-Y."/>
            <person name="Kim D."/>
            <person name="Lee H.H."/>
            <person name="Park K.H."/>
            <person name="Park S.-H."/>
            <person name="Park H.-S."/>
            <person name="Lee H.K."/>
            <person name="Oh T.K."/>
            <person name="Kim J.F."/>
        </authorList>
    </citation>
    <scope>NUCLEOTIDE SEQUENCE [LARGE SCALE GENOMIC DNA]</scope>
    <source>
        <strain evidence="2 3">KCTC 2396</strain>
    </source>
</reference>
<keyword evidence="2" id="KW-0808">Transferase</keyword>
<sequence>MENVNYRQALIDRMGAPIAQNQVNAGNINTAYLSAGAGAPVICLHGAGAGAVTWYPSLGALSQHYHVIAPDIVGYGESDKPDAPYDRPYFSTWLQDFMAALDISKAHIVGLSQGGAIALQFALDCPDKVDKLVLVDTAALGAQPSLRPMVGMIWLNSFPSAWANRFFAPSLLFDTNNRDPNHAHYSIEVLKRPGGKNAFTQGRGAAVAALPEEALRRIHNETLIIWGEQDQLFAIEHGEAAAKLMPNAKLHRIPRAGHLPLMDQPELFNQALLDFLTSTTPATA</sequence>
<dbReference type="PANTHER" id="PTHR43798">
    <property type="entry name" value="MONOACYLGLYCEROL LIPASE"/>
    <property type="match status" value="1"/>
</dbReference>
<dbReference type="OrthoDB" id="5853561at2"/>
<dbReference type="GO" id="GO:0016746">
    <property type="term" value="F:acyltransferase activity"/>
    <property type="evidence" value="ECO:0007669"/>
    <property type="project" value="UniProtKB-KW"/>
</dbReference>
<dbReference type="PANTHER" id="PTHR43798:SF33">
    <property type="entry name" value="HYDROLASE, PUTATIVE (AFU_ORTHOLOGUE AFUA_2G14860)-RELATED"/>
    <property type="match status" value="1"/>
</dbReference>
<dbReference type="GO" id="GO:0016020">
    <property type="term" value="C:membrane"/>
    <property type="evidence" value="ECO:0007669"/>
    <property type="project" value="TreeGrafter"/>
</dbReference>
<dbReference type="SUPFAM" id="SSF53474">
    <property type="entry name" value="alpha/beta-Hydrolases"/>
    <property type="match status" value="1"/>
</dbReference>
<feature type="domain" description="AB hydrolase-1" evidence="1">
    <location>
        <begin position="40"/>
        <end position="264"/>
    </location>
</feature>
<dbReference type="AlphaFoldDB" id="Q2SFX3"/>
<dbReference type="EMBL" id="CP000155">
    <property type="protein sequence ID" value="ABC30451.1"/>
    <property type="molecule type" value="Genomic_DNA"/>
</dbReference>
<protein>
    <submittedName>
        <fullName evidence="2">Predicted Hydrolase or acyltransferase (Alpha/beta hydrolase superfamily)</fullName>
    </submittedName>
</protein>
<evidence type="ECO:0000313" key="3">
    <source>
        <dbReference type="Proteomes" id="UP000000238"/>
    </source>
</evidence>
<dbReference type="eggNOG" id="COG0596">
    <property type="taxonomic scope" value="Bacteria"/>
</dbReference>
<proteinExistence type="predicted"/>
<evidence type="ECO:0000259" key="1">
    <source>
        <dbReference type="Pfam" id="PF00561"/>
    </source>
</evidence>
<dbReference type="PRINTS" id="PR00111">
    <property type="entry name" value="ABHYDROLASE"/>
</dbReference>
<accession>Q2SFX3</accession>
<gene>
    <name evidence="2" type="ordered locus">HCH_03715</name>
</gene>
<dbReference type="Gene3D" id="3.40.50.1820">
    <property type="entry name" value="alpha/beta hydrolase"/>
    <property type="match status" value="1"/>
</dbReference>
<keyword evidence="3" id="KW-1185">Reference proteome</keyword>
<name>Q2SFX3_HAHCH</name>
<dbReference type="GO" id="GO:0016787">
    <property type="term" value="F:hydrolase activity"/>
    <property type="evidence" value="ECO:0007669"/>
    <property type="project" value="UniProtKB-KW"/>
</dbReference>
<keyword evidence="2" id="KW-0012">Acyltransferase</keyword>
<dbReference type="Pfam" id="PF00561">
    <property type="entry name" value="Abhydrolase_1"/>
    <property type="match status" value="1"/>
</dbReference>